<dbReference type="OrthoDB" id="9906998at2"/>
<evidence type="ECO:0000256" key="1">
    <source>
        <dbReference type="SAM" id="MobiDB-lite"/>
    </source>
</evidence>
<comment type="caution">
    <text evidence="2">The sequence shown here is derived from an EMBL/GenBank/DDBJ whole genome shotgun (WGS) entry which is preliminary data.</text>
</comment>
<sequence>MRKRSDSNKCFHVAKAKRQLQSAQSERKSTTRYDDEHKIADKAINIDGNRHMALDLKWYSIV</sequence>
<proteinExistence type="predicted"/>
<dbReference type="EMBL" id="LFXJ01000008">
    <property type="protein sequence ID" value="KMY30220.1"/>
    <property type="molecule type" value="Genomic_DNA"/>
</dbReference>
<organism evidence="2 3">
    <name type="scientific">Lysinibacillus xylanilyticus</name>
    <dbReference type="NCBI Taxonomy" id="582475"/>
    <lineage>
        <taxon>Bacteria</taxon>
        <taxon>Bacillati</taxon>
        <taxon>Bacillota</taxon>
        <taxon>Bacilli</taxon>
        <taxon>Bacillales</taxon>
        <taxon>Bacillaceae</taxon>
        <taxon>Lysinibacillus</taxon>
    </lineage>
</organism>
<feature type="region of interest" description="Disordered" evidence="1">
    <location>
        <begin position="1"/>
        <end position="34"/>
    </location>
</feature>
<gene>
    <name evidence="2" type="ORF">ACZ11_16090</name>
</gene>
<dbReference type="GeneID" id="96599749"/>
<name>A0A0K9F6U5_9BACI</name>
<dbReference type="AlphaFoldDB" id="A0A0K9F6U5"/>
<dbReference type="RefSeq" id="WP_049667548.1">
    <property type="nucleotide sequence ID" value="NZ_LFXJ01000008.1"/>
</dbReference>
<dbReference type="Proteomes" id="UP000037326">
    <property type="component" value="Unassembled WGS sequence"/>
</dbReference>
<dbReference type="PATRIC" id="fig|582475.4.peg.4290"/>
<evidence type="ECO:0000313" key="2">
    <source>
        <dbReference type="EMBL" id="KMY30220.1"/>
    </source>
</evidence>
<reference evidence="3" key="1">
    <citation type="submission" date="2015-07" db="EMBL/GenBank/DDBJ databases">
        <authorList>
            <consortium name="Consortium for Microbial Forensics and Genomics (microFORGE)"/>
            <person name="Knight B.M."/>
            <person name="Roberts D.P."/>
            <person name="Lin D."/>
            <person name="Hari K."/>
            <person name="Fletcher J."/>
            <person name="Melcher U."/>
            <person name="Blagden T."/>
            <person name="Winegar R.A."/>
        </authorList>
    </citation>
    <scope>NUCLEOTIDE SEQUENCE [LARGE SCALE GENOMIC DNA]</scope>
    <source>
        <strain evidence="3">DSM 23493</strain>
    </source>
</reference>
<protein>
    <submittedName>
        <fullName evidence="2">Uncharacterized protein</fullName>
    </submittedName>
</protein>
<accession>A0A0K9F6U5</accession>
<evidence type="ECO:0000313" key="3">
    <source>
        <dbReference type="Proteomes" id="UP000037326"/>
    </source>
</evidence>
<feature type="compositionally biased region" description="Basic and acidic residues" evidence="1">
    <location>
        <begin position="25"/>
        <end position="34"/>
    </location>
</feature>